<name>A0A2W5T2Q9_9BACT</name>
<feature type="compositionally biased region" description="Gly residues" evidence="1">
    <location>
        <begin position="10"/>
        <end position="24"/>
    </location>
</feature>
<evidence type="ECO:0000313" key="3">
    <source>
        <dbReference type="Proteomes" id="UP000249061"/>
    </source>
</evidence>
<gene>
    <name evidence="2" type="ORF">DI536_22595</name>
</gene>
<dbReference type="EMBL" id="QFQP01000021">
    <property type="protein sequence ID" value="PZR09372.1"/>
    <property type="molecule type" value="Genomic_DNA"/>
</dbReference>
<proteinExistence type="predicted"/>
<feature type="region of interest" description="Disordered" evidence="1">
    <location>
        <begin position="1"/>
        <end position="51"/>
    </location>
</feature>
<reference evidence="2 3" key="1">
    <citation type="submission" date="2017-08" db="EMBL/GenBank/DDBJ databases">
        <title>Infants hospitalized years apart are colonized by the same room-sourced microbial strains.</title>
        <authorList>
            <person name="Brooks B."/>
            <person name="Olm M.R."/>
            <person name="Firek B.A."/>
            <person name="Baker R."/>
            <person name="Thomas B.C."/>
            <person name="Morowitz M.J."/>
            <person name="Banfield J.F."/>
        </authorList>
    </citation>
    <scope>NUCLEOTIDE SEQUENCE [LARGE SCALE GENOMIC DNA]</scope>
    <source>
        <strain evidence="2">S2_003_000_R2_14</strain>
    </source>
</reference>
<organism evidence="2 3">
    <name type="scientific">Archangium gephyra</name>
    <dbReference type="NCBI Taxonomy" id="48"/>
    <lineage>
        <taxon>Bacteria</taxon>
        <taxon>Pseudomonadati</taxon>
        <taxon>Myxococcota</taxon>
        <taxon>Myxococcia</taxon>
        <taxon>Myxococcales</taxon>
        <taxon>Cystobacterineae</taxon>
        <taxon>Archangiaceae</taxon>
        <taxon>Archangium</taxon>
    </lineage>
</organism>
<sequence>MSLTLFGCDPGNGGDPGTGGGSGTGDQTSALEGRVTDESGVSGAADDTGSSLTGFAGRGTVSATCNVQVVAVEDSGELTVLATGAVSADGAYTITVPRSDRVLLVQSLDAQGAVLGRAIVSRNPATGQRRQVQPITSESTVEAWVLVELAAAGHRPGDVDVSTLRLYVDERAAIIVRSQGNVEAATLQVRALAAAVWSAQTSAREGLTRAGADVNARVQAQLDAFAAYDANLNARAMTEIDADADLRGQLAAADLRDDVDVSVVASIHANASATARRVLADASLQANAGLIAAYQHAAAMHEASLHAAVMVQVMTRAAVDEAQLTALRTLNASLYAAVRVANDDAAITAAFNTWRTGVRGVASGASTSMGLMSAVTQIQVALLAEVVTRSNELGASLNARIVAAIAANHGSNGFDFAALARACADIDGDFRTQVDAMVRATVVGIDDRDASLLISALVTTEGAWR</sequence>
<protein>
    <submittedName>
        <fullName evidence="2">Uncharacterized protein</fullName>
    </submittedName>
</protein>
<accession>A0A2W5T2Q9</accession>
<dbReference type="Proteomes" id="UP000249061">
    <property type="component" value="Unassembled WGS sequence"/>
</dbReference>
<dbReference type="AlphaFoldDB" id="A0A2W5T2Q9"/>
<comment type="caution">
    <text evidence="2">The sequence shown here is derived from an EMBL/GenBank/DDBJ whole genome shotgun (WGS) entry which is preliminary data.</text>
</comment>
<evidence type="ECO:0000256" key="1">
    <source>
        <dbReference type="SAM" id="MobiDB-lite"/>
    </source>
</evidence>
<evidence type="ECO:0000313" key="2">
    <source>
        <dbReference type="EMBL" id="PZR09372.1"/>
    </source>
</evidence>